<dbReference type="EMBL" id="JAVFWL010000007">
    <property type="protein sequence ID" value="KAK6767278.1"/>
    <property type="molecule type" value="Genomic_DNA"/>
</dbReference>
<dbReference type="Proteomes" id="UP001303046">
    <property type="component" value="Unassembled WGS sequence"/>
</dbReference>
<name>A0ABR1EXG0_NECAM</name>
<accession>A0ABR1EXG0</accession>
<gene>
    <name evidence="3" type="primary">Necator_2022.05.29.01.07.g60</name>
    <name evidence="2" type="synonym">Necator_chrX.g26556</name>
    <name evidence="2" type="ORF">RB195_026389</name>
    <name evidence="3" type="ORF">RB195_026508</name>
</gene>
<proteinExistence type="predicted"/>
<feature type="region of interest" description="Disordered" evidence="1">
    <location>
        <begin position="1"/>
        <end position="90"/>
    </location>
</feature>
<protein>
    <submittedName>
        <fullName evidence="3">Uncharacterized protein</fullName>
    </submittedName>
</protein>
<keyword evidence="4" id="KW-1185">Reference proteome</keyword>
<evidence type="ECO:0000313" key="2">
    <source>
        <dbReference type="EMBL" id="KAK6767085.1"/>
    </source>
</evidence>
<evidence type="ECO:0000313" key="4">
    <source>
        <dbReference type="Proteomes" id="UP001303046"/>
    </source>
</evidence>
<feature type="compositionally biased region" description="Basic and acidic residues" evidence="1">
    <location>
        <begin position="31"/>
        <end position="58"/>
    </location>
</feature>
<sequence>MCDKDHNNKRKNNRFLEVESDGESTQAGDQWVKRKQERRRNEEWTQERENSFEDEPMRDAYAYESIGAGREMNDEQAAPDTREAERRGGGRFPDAWERTNCLGAAGLLSESNVSFLTSSRLFRAVWNRFVALRVTCFSSKANNKKSRRADALFYVFFGDP</sequence>
<evidence type="ECO:0000256" key="1">
    <source>
        <dbReference type="SAM" id="MobiDB-lite"/>
    </source>
</evidence>
<organism evidence="3 4">
    <name type="scientific">Necator americanus</name>
    <name type="common">Human hookworm</name>
    <dbReference type="NCBI Taxonomy" id="51031"/>
    <lineage>
        <taxon>Eukaryota</taxon>
        <taxon>Metazoa</taxon>
        <taxon>Ecdysozoa</taxon>
        <taxon>Nematoda</taxon>
        <taxon>Chromadorea</taxon>
        <taxon>Rhabditida</taxon>
        <taxon>Rhabditina</taxon>
        <taxon>Rhabditomorpha</taxon>
        <taxon>Strongyloidea</taxon>
        <taxon>Ancylostomatidae</taxon>
        <taxon>Bunostominae</taxon>
        <taxon>Necator</taxon>
    </lineage>
</organism>
<reference evidence="3 4" key="1">
    <citation type="submission" date="2023-08" db="EMBL/GenBank/DDBJ databases">
        <title>A Necator americanus chromosomal reference genome.</title>
        <authorList>
            <person name="Ilik V."/>
            <person name="Petrzelkova K.J."/>
            <person name="Pardy F."/>
            <person name="Fuh T."/>
            <person name="Niatou-Singa F.S."/>
            <person name="Gouil Q."/>
            <person name="Baker L."/>
            <person name="Ritchie M.E."/>
            <person name="Jex A.R."/>
            <person name="Gazzola D."/>
            <person name="Li H."/>
            <person name="Toshio Fujiwara R."/>
            <person name="Zhan B."/>
            <person name="Aroian R.V."/>
            <person name="Pafco B."/>
            <person name="Schwarz E.M."/>
        </authorList>
    </citation>
    <scope>NUCLEOTIDE SEQUENCE [LARGE SCALE GENOMIC DNA]</scope>
    <source>
        <strain evidence="3 4">Aroian</strain>
        <tissue evidence="3">Whole animal</tissue>
    </source>
</reference>
<dbReference type="EMBL" id="JAVFWL010000006">
    <property type="protein sequence ID" value="KAK6767085.1"/>
    <property type="molecule type" value="Genomic_DNA"/>
</dbReference>
<comment type="caution">
    <text evidence="3">The sequence shown here is derived from an EMBL/GenBank/DDBJ whole genome shotgun (WGS) entry which is preliminary data.</text>
</comment>
<evidence type="ECO:0000313" key="3">
    <source>
        <dbReference type="EMBL" id="KAK6767278.1"/>
    </source>
</evidence>